<reference evidence="2" key="1">
    <citation type="submission" date="2020-05" db="EMBL/GenBank/DDBJ databases">
        <title>Mycena genomes resolve the evolution of fungal bioluminescence.</title>
        <authorList>
            <person name="Tsai I.J."/>
        </authorList>
    </citation>
    <scope>NUCLEOTIDE SEQUENCE</scope>
    <source>
        <strain evidence="2">CCC161011</strain>
    </source>
</reference>
<evidence type="ECO:0000256" key="1">
    <source>
        <dbReference type="SAM" id="Phobius"/>
    </source>
</evidence>
<dbReference type="EMBL" id="JACAZI010000004">
    <property type="protein sequence ID" value="KAF7362420.1"/>
    <property type="molecule type" value="Genomic_DNA"/>
</dbReference>
<dbReference type="OrthoDB" id="7961613at2759"/>
<sequence>MRLSVFDILHRGVVYSLLGISGWAVFVGVAGHRERKAALMQRAKACRPVERMATVEQQKERALRRTLFRLRNLHKMRCDRPYIILVRSSVQRSNFEFPIYFAAQATFPSTLCAHLNSLDLVLTDGRCCRLRYPSFTLDHPHSEQQIINNHYGHLCRLSCGNISIHKRPHLFDQFKTDHGFKRFSRALWHGRLCLVLEISSSLLKSLQHLHDYEPIWGNNFRLSDVTTFNTDQIESSNSKIAQ</sequence>
<name>A0A8H6YR44_9AGAR</name>
<protein>
    <submittedName>
        <fullName evidence="2">Uncharacterized protein</fullName>
    </submittedName>
</protein>
<gene>
    <name evidence="2" type="ORF">MVEN_00589200</name>
</gene>
<keyword evidence="1" id="KW-0812">Transmembrane</keyword>
<proteinExistence type="predicted"/>
<accession>A0A8H6YR44</accession>
<feature type="transmembrane region" description="Helical" evidence="1">
    <location>
        <begin position="12"/>
        <end position="32"/>
    </location>
</feature>
<keyword evidence="1" id="KW-1133">Transmembrane helix</keyword>
<keyword evidence="3" id="KW-1185">Reference proteome</keyword>
<dbReference type="AlphaFoldDB" id="A0A8H6YR44"/>
<evidence type="ECO:0000313" key="2">
    <source>
        <dbReference type="EMBL" id="KAF7362420.1"/>
    </source>
</evidence>
<organism evidence="2 3">
    <name type="scientific">Mycena venus</name>
    <dbReference type="NCBI Taxonomy" id="2733690"/>
    <lineage>
        <taxon>Eukaryota</taxon>
        <taxon>Fungi</taxon>
        <taxon>Dikarya</taxon>
        <taxon>Basidiomycota</taxon>
        <taxon>Agaricomycotina</taxon>
        <taxon>Agaricomycetes</taxon>
        <taxon>Agaricomycetidae</taxon>
        <taxon>Agaricales</taxon>
        <taxon>Marasmiineae</taxon>
        <taxon>Mycenaceae</taxon>
        <taxon>Mycena</taxon>
    </lineage>
</organism>
<comment type="caution">
    <text evidence="2">The sequence shown here is derived from an EMBL/GenBank/DDBJ whole genome shotgun (WGS) entry which is preliminary data.</text>
</comment>
<keyword evidence="1" id="KW-0472">Membrane</keyword>
<evidence type="ECO:0000313" key="3">
    <source>
        <dbReference type="Proteomes" id="UP000620124"/>
    </source>
</evidence>
<dbReference type="Proteomes" id="UP000620124">
    <property type="component" value="Unassembled WGS sequence"/>
</dbReference>